<evidence type="ECO:0000256" key="1">
    <source>
        <dbReference type="SAM" id="Phobius"/>
    </source>
</evidence>
<reference evidence="3 4" key="1">
    <citation type="journal article" date="2017" name="ISME J.">
        <title>Unveiling bifidobacterial biogeography across the mammalian branch of the tree of life.</title>
        <authorList>
            <person name="Milani C."/>
            <person name="Mangifesta M."/>
            <person name="Mancabelli L."/>
            <person name="Lugli G.A."/>
            <person name="James K."/>
            <person name="Duranti S."/>
            <person name="Turroni F."/>
            <person name="Ferrario C."/>
            <person name="Ossiprandi M.C."/>
            <person name="van Sinderen D."/>
            <person name="Ventura M."/>
        </authorList>
    </citation>
    <scope>NUCLEOTIDE SEQUENCE [LARGE SCALE GENOMIC DNA]</scope>
    <source>
        <strain evidence="3 4">1E</strain>
    </source>
</reference>
<feature type="transmembrane region" description="Helical" evidence="1">
    <location>
        <begin position="6"/>
        <end position="34"/>
    </location>
</feature>
<keyword evidence="3" id="KW-0418">Kinase</keyword>
<name>A0A267WNL9_BIFPS</name>
<dbReference type="AlphaFoldDB" id="A0A267WNL9"/>
<accession>A0A267WNL9</accession>
<feature type="transmembrane region" description="Helical" evidence="1">
    <location>
        <begin position="202"/>
        <end position="228"/>
    </location>
</feature>
<feature type="transmembrane region" description="Helical" evidence="1">
    <location>
        <begin position="171"/>
        <end position="190"/>
    </location>
</feature>
<dbReference type="SMART" id="SM00387">
    <property type="entry name" value="HATPase_c"/>
    <property type="match status" value="1"/>
</dbReference>
<dbReference type="RefSeq" id="WP_095279192.1">
    <property type="nucleotide sequence ID" value="NZ_MNLB01000001.1"/>
</dbReference>
<dbReference type="CDD" id="cd16935">
    <property type="entry name" value="HATPase_AgrC-ComD-like"/>
    <property type="match status" value="1"/>
</dbReference>
<dbReference type="Proteomes" id="UP000216789">
    <property type="component" value="Unassembled WGS sequence"/>
</dbReference>
<dbReference type="InterPro" id="IPR032834">
    <property type="entry name" value="NatK-like_C"/>
</dbReference>
<dbReference type="EMBL" id="MNLB01000001">
    <property type="protein sequence ID" value="PAC74219.1"/>
    <property type="molecule type" value="Genomic_DNA"/>
</dbReference>
<feature type="transmembrane region" description="Helical" evidence="1">
    <location>
        <begin position="95"/>
        <end position="119"/>
    </location>
</feature>
<keyword evidence="1" id="KW-1133">Transmembrane helix</keyword>
<dbReference type="Gene3D" id="3.30.565.10">
    <property type="entry name" value="Histidine kinase-like ATPase, C-terminal domain"/>
    <property type="match status" value="1"/>
</dbReference>
<comment type="caution">
    <text evidence="3">The sequence shown here is derived from an EMBL/GenBank/DDBJ whole genome shotgun (WGS) entry which is preliminary data.</text>
</comment>
<keyword evidence="3" id="KW-0808">Transferase</keyword>
<organism evidence="3 4">
    <name type="scientific">Bifidobacterium pseudocatenulatum</name>
    <dbReference type="NCBI Taxonomy" id="28026"/>
    <lineage>
        <taxon>Bacteria</taxon>
        <taxon>Bacillati</taxon>
        <taxon>Actinomycetota</taxon>
        <taxon>Actinomycetes</taxon>
        <taxon>Bifidobacteriales</taxon>
        <taxon>Bifidobacteriaceae</taxon>
        <taxon>Bifidobacterium</taxon>
    </lineage>
</organism>
<evidence type="ECO:0000259" key="2">
    <source>
        <dbReference type="SMART" id="SM00387"/>
    </source>
</evidence>
<dbReference type="SUPFAM" id="SSF55874">
    <property type="entry name" value="ATPase domain of HSP90 chaperone/DNA topoisomerase II/histidine kinase"/>
    <property type="match status" value="1"/>
</dbReference>
<feature type="transmembrane region" description="Helical" evidence="1">
    <location>
        <begin position="46"/>
        <end position="75"/>
    </location>
</feature>
<dbReference type="InterPro" id="IPR036890">
    <property type="entry name" value="HATPase_C_sf"/>
</dbReference>
<evidence type="ECO:0000313" key="3">
    <source>
        <dbReference type="EMBL" id="PAC74219.1"/>
    </source>
</evidence>
<keyword evidence="1" id="KW-0812">Transmembrane</keyword>
<dbReference type="GO" id="GO:0042802">
    <property type="term" value="F:identical protein binding"/>
    <property type="evidence" value="ECO:0007669"/>
    <property type="project" value="TreeGrafter"/>
</dbReference>
<dbReference type="InterPro" id="IPR003594">
    <property type="entry name" value="HATPase_dom"/>
</dbReference>
<keyword evidence="1" id="KW-0472">Membrane</keyword>
<protein>
    <submittedName>
        <fullName evidence="3">Histidine kinase</fullName>
    </submittedName>
</protein>
<dbReference type="PANTHER" id="PTHR40448:SF1">
    <property type="entry name" value="TWO-COMPONENT SENSOR HISTIDINE KINASE"/>
    <property type="match status" value="1"/>
</dbReference>
<proteinExistence type="predicted"/>
<dbReference type="Pfam" id="PF14501">
    <property type="entry name" value="HATPase_c_5"/>
    <property type="match status" value="1"/>
</dbReference>
<dbReference type="PANTHER" id="PTHR40448">
    <property type="entry name" value="TWO-COMPONENT SENSOR HISTIDINE KINASE"/>
    <property type="match status" value="1"/>
</dbReference>
<feature type="domain" description="Histidine kinase/HSP90-like ATPase" evidence="2">
    <location>
        <begin position="343"/>
        <end position="449"/>
    </location>
</feature>
<feature type="transmembrane region" description="Helical" evidence="1">
    <location>
        <begin position="131"/>
        <end position="151"/>
    </location>
</feature>
<evidence type="ECO:0000313" key="4">
    <source>
        <dbReference type="Proteomes" id="UP000216789"/>
    </source>
</evidence>
<dbReference type="GO" id="GO:0016301">
    <property type="term" value="F:kinase activity"/>
    <property type="evidence" value="ECO:0007669"/>
    <property type="project" value="UniProtKB-KW"/>
</dbReference>
<gene>
    <name evidence="3" type="ORF">BPS1E_0084</name>
</gene>
<sequence>MLDALASIAPSCMFFAIGEQLNALTGLLLCLYMTWHHMENPKRDGLILMISGVIVFFLCGIACCLAHVPSLWSVIPSAPVVVLALRKMTNLPWGQLLFVVSTAAYIVAIIYYLSLAVDLTVLNEQSMNLRVGWPGMISLLIFDLIAATTLFHPFHHSFSVTFDSPSISRNFWRVIWLFPFISTAIVVWCMPADNASLLDTRVLSIAFTVSIAYSGFMTMAYFLIWYMVQQADRLREASKREHYEAMQTLQLQHMNERINEARQIKHNIRHHIQTLQALAAADDMPGITSYLEEMANHRLLQPIPMQYCEHASLNAVLVYYCDWIRHIGAEVDVKASVPQYLNINNAELCSMVGNLLENASEAIMKQQDGEKKLRVRIKYRTGPPASLFIVVDNTHDSSIMQVGDAFASTKHGGEGLGTATVRETAERHHGATSFDYDGTLFRASVMLCLDD</sequence>